<comment type="caution">
    <text evidence="2">The sequence shown here is derived from an EMBL/GenBank/DDBJ whole genome shotgun (WGS) entry which is preliminary data.</text>
</comment>
<feature type="region of interest" description="Disordered" evidence="1">
    <location>
        <begin position="238"/>
        <end position="301"/>
    </location>
</feature>
<evidence type="ECO:0000313" key="3">
    <source>
        <dbReference type="Proteomes" id="UP001446871"/>
    </source>
</evidence>
<reference evidence="2 3" key="1">
    <citation type="submission" date="2023-01" db="EMBL/GenBank/DDBJ databases">
        <title>Analysis of 21 Apiospora genomes using comparative genomics revels a genus with tremendous synthesis potential of carbohydrate active enzymes and secondary metabolites.</title>
        <authorList>
            <person name="Sorensen T."/>
        </authorList>
    </citation>
    <scope>NUCLEOTIDE SEQUENCE [LARGE SCALE GENOMIC DNA]</scope>
    <source>
        <strain evidence="2 3">CBS 83171</strain>
    </source>
</reference>
<organism evidence="2 3">
    <name type="scientific">Apiospora saccharicola</name>
    <dbReference type="NCBI Taxonomy" id="335842"/>
    <lineage>
        <taxon>Eukaryota</taxon>
        <taxon>Fungi</taxon>
        <taxon>Dikarya</taxon>
        <taxon>Ascomycota</taxon>
        <taxon>Pezizomycotina</taxon>
        <taxon>Sordariomycetes</taxon>
        <taxon>Xylariomycetidae</taxon>
        <taxon>Amphisphaeriales</taxon>
        <taxon>Apiosporaceae</taxon>
        <taxon>Apiospora</taxon>
    </lineage>
</organism>
<accession>A0ABR1TKM9</accession>
<feature type="region of interest" description="Disordered" evidence="1">
    <location>
        <begin position="60"/>
        <end position="80"/>
    </location>
</feature>
<keyword evidence="3" id="KW-1185">Reference proteome</keyword>
<feature type="region of interest" description="Disordered" evidence="1">
    <location>
        <begin position="1"/>
        <end position="23"/>
    </location>
</feature>
<dbReference type="EMBL" id="JAQQWM010000009">
    <property type="protein sequence ID" value="KAK8047206.1"/>
    <property type="molecule type" value="Genomic_DNA"/>
</dbReference>
<feature type="compositionally biased region" description="Basic and acidic residues" evidence="1">
    <location>
        <begin position="243"/>
        <end position="257"/>
    </location>
</feature>
<feature type="compositionally biased region" description="Basic residues" evidence="1">
    <location>
        <begin position="258"/>
        <end position="273"/>
    </location>
</feature>
<evidence type="ECO:0000313" key="2">
    <source>
        <dbReference type="EMBL" id="KAK8047206.1"/>
    </source>
</evidence>
<feature type="compositionally biased region" description="Basic residues" evidence="1">
    <location>
        <begin position="1"/>
        <end position="13"/>
    </location>
</feature>
<protein>
    <submittedName>
        <fullName evidence="2">Uncharacterized protein</fullName>
    </submittedName>
</protein>
<proteinExistence type="predicted"/>
<dbReference type="Proteomes" id="UP001446871">
    <property type="component" value="Unassembled WGS sequence"/>
</dbReference>
<feature type="region of interest" description="Disordered" evidence="1">
    <location>
        <begin position="599"/>
        <end position="619"/>
    </location>
</feature>
<dbReference type="Gene3D" id="3.10.490.10">
    <property type="entry name" value="Gamma-glutamyl cyclotransferase-like"/>
    <property type="match status" value="1"/>
</dbReference>
<name>A0ABR1TKM9_9PEZI</name>
<sequence length="619" mass="69684">MARNKRNNQKKSKLPSFDGLLSRLDRQEPLPKYTSGLSSNLSTKLLTFDESLSQSDTVTAATKSSQGLKGSKVALPPSCRWRRPPPRNNYYLMPGWREEASRRDASNGLPANKISLVPKDFSESNVSGTTMTVGEMNNTNTNITATQKEIFAFLDGLEDVDPPTVKDMGNLVYGWRYIAAHSASCSIKAENNSDVDMDEVETIHDEIKVTLSDNSTEILSENATEIVLDNSTEILSSGPEAQAEDRQGGRGNNDRRGGGRGRGRGRGGGRARLHSSENDDLPSRSSGEETESPAPILAEVHGKQKEEEHYKYYYFATGLHMAKVNMEKDFPGSVYICLAKLKGYRWLLCGPRHYDFAYLANGIGKERDPEGYATIAPVYKDIEYDRTDRIVRQSDELDLEGSCVYGSLYEVSIEAVQAITADTLKLDYMPKMIKAITLEKDRTSLEPELAGSMPLIMREKLDLNGDPITVDACTYLVDGVRYHLPWRKPDIDCGGHMEVGRLRDYERAAMLPYMRAYNMDCPASNTPYPLPQFALDRRNENPRPLSHDNQPAFRKHKAYLENLRDVFSGILFDGQTPLWYVNEVLRPWVNDLEEGLEKWPHPHSERDRVSKVEDEGLYD</sequence>
<evidence type="ECO:0000256" key="1">
    <source>
        <dbReference type="SAM" id="MobiDB-lite"/>
    </source>
</evidence>
<gene>
    <name evidence="2" type="ORF">PG996_015270</name>
</gene>